<name>A0A6I8PR40_ORNAN</name>
<evidence type="ECO:0000256" key="5">
    <source>
        <dbReference type="SAM" id="MobiDB-lite"/>
    </source>
</evidence>
<keyword evidence="3 4" id="KW-0175">Coiled coil</keyword>
<dbReference type="FunCoup" id="A0A6I8PR40">
    <property type="interactions" value="107"/>
</dbReference>
<keyword evidence="8" id="KW-1185">Reference proteome</keyword>
<dbReference type="PRINTS" id="PR01276">
    <property type="entry name" value="TYPE2KERATIN"/>
</dbReference>
<feature type="region of interest" description="Disordered" evidence="5">
    <location>
        <begin position="30"/>
        <end position="60"/>
    </location>
</feature>
<dbReference type="GeneTree" id="ENSGT00940000161279"/>
<dbReference type="InterPro" id="IPR032444">
    <property type="entry name" value="Keratin_2_head"/>
</dbReference>
<dbReference type="GO" id="GO:0031424">
    <property type="term" value="P:keratinization"/>
    <property type="evidence" value="ECO:0000318"/>
    <property type="project" value="GO_Central"/>
</dbReference>
<evidence type="ECO:0000259" key="6">
    <source>
        <dbReference type="PROSITE" id="PS51842"/>
    </source>
</evidence>
<dbReference type="FunFam" id="1.20.5.170:FF:000004">
    <property type="entry name" value="Keratin, type II cytoskeletal 5"/>
    <property type="match status" value="1"/>
</dbReference>
<dbReference type="InterPro" id="IPR003054">
    <property type="entry name" value="Keratin_II"/>
</dbReference>
<dbReference type="GO" id="GO:0045109">
    <property type="term" value="P:intermediate filament organization"/>
    <property type="evidence" value="ECO:0000318"/>
    <property type="project" value="GO_Central"/>
</dbReference>
<dbReference type="PANTHER" id="PTHR45616">
    <property type="entry name" value="GATA-TYPE DOMAIN-CONTAINING PROTEIN"/>
    <property type="match status" value="1"/>
</dbReference>
<feature type="domain" description="IF rod" evidence="6">
    <location>
        <begin position="124"/>
        <end position="435"/>
    </location>
</feature>
<dbReference type="Bgee" id="ENSOANG00000036218">
    <property type="expression patterns" value="Expressed in fibroblast and 5 other cell types or tissues"/>
</dbReference>
<evidence type="ECO:0000256" key="4">
    <source>
        <dbReference type="SAM" id="Coils"/>
    </source>
</evidence>
<dbReference type="PANTHER" id="PTHR45616:SF1">
    <property type="entry name" value="KERATIN, TYPE II CYTOSKELETAL 80"/>
    <property type="match status" value="1"/>
</dbReference>
<feature type="coiled-coil region" evidence="4">
    <location>
        <begin position="333"/>
        <end position="399"/>
    </location>
</feature>
<dbReference type="Gene3D" id="1.20.5.500">
    <property type="entry name" value="Single helix bin"/>
    <property type="match status" value="1"/>
</dbReference>
<evidence type="ECO:0000256" key="3">
    <source>
        <dbReference type="ARBA" id="ARBA00023054"/>
    </source>
</evidence>
<dbReference type="Pfam" id="PF16208">
    <property type="entry name" value="Keratin_2_head"/>
    <property type="match status" value="1"/>
</dbReference>
<feature type="compositionally biased region" description="Pro residues" evidence="5">
    <location>
        <begin position="37"/>
        <end position="48"/>
    </location>
</feature>
<evidence type="ECO:0000313" key="8">
    <source>
        <dbReference type="Proteomes" id="UP000002279"/>
    </source>
</evidence>
<dbReference type="Proteomes" id="UP000002279">
    <property type="component" value="Chromosome 10"/>
</dbReference>
<accession>A0A6I8PR40</accession>
<dbReference type="InParanoid" id="A0A6I8PR40"/>
<dbReference type="Pfam" id="PF00038">
    <property type="entry name" value="Filament"/>
    <property type="match status" value="1"/>
</dbReference>
<dbReference type="SUPFAM" id="SSF64593">
    <property type="entry name" value="Intermediate filament protein, coiled coil region"/>
    <property type="match status" value="2"/>
</dbReference>
<dbReference type="Ensembl" id="ENSOANT00000069701.1">
    <property type="protein sequence ID" value="ENSOANP00000054850.1"/>
    <property type="gene ID" value="ENSOANG00000036218.1"/>
</dbReference>
<dbReference type="InterPro" id="IPR039008">
    <property type="entry name" value="IF_rod_dom"/>
</dbReference>
<protein>
    <submittedName>
        <fullName evidence="7">Keratin 80</fullName>
    </submittedName>
</protein>
<evidence type="ECO:0000256" key="1">
    <source>
        <dbReference type="ARBA" id="ARBA00022744"/>
    </source>
</evidence>
<dbReference type="OMA" id="CSGMEYT"/>
<sequence>MVMSSVRQVFVSHYPDQAQGRRGIIAVPGATSLRSSPSPPSPTPPLPPRHPRAMAGLPQSFSSLSGCGPSGLGWRMSGEAGFSSCSFTGGDAPHSFCKVTVDPCLLLPLDIKVDPAIQQQKAREREEMKTLNDKFVSLIGKVQYLEQRNQLLETRWAFLKEQESGPINCSNIYEAYTTRLQTELADVSQERGRLEAELQQVLGSVDEYRIRYEEEIAKRTDMEFTFVQLKKDLDAECLRRTELETKLQGLQSFVELMKNVYQQELQNLMAEVKDVSVTVGMDSRCHVNLNGIVEEVKAQYDAIAAKSLEEAEAYSRNRLEERQARSAECGNSLQASRSEISDLNIQIQKLRSQKLSLKSHCLHLEESIKEAEEQGNVAFQDAKAKLLQLEAALHKAKQDMALQLRDYQELMNVKLALDIEIATYRKLVEGEESRMDCPSSAVVSTVQSRNRPGKSLLWR</sequence>
<dbReference type="Gene3D" id="1.20.5.170">
    <property type="match status" value="1"/>
</dbReference>
<organism evidence="7 8">
    <name type="scientific">Ornithorhynchus anatinus</name>
    <name type="common">Duckbill platypus</name>
    <dbReference type="NCBI Taxonomy" id="9258"/>
    <lineage>
        <taxon>Eukaryota</taxon>
        <taxon>Metazoa</taxon>
        <taxon>Chordata</taxon>
        <taxon>Craniata</taxon>
        <taxon>Vertebrata</taxon>
        <taxon>Euteleostomi</taxon>
        <taxon>Mammalia</taxon>
        <taxon>Monotremata</taxon>
        <taxon>Ornithorhynchidae</taxon>
        <taxon>Ornithorhynchus</taxon>
    </lineage>
</organism>
<evidence type="ECO:0000256" key="2">
    <source>
        <dbReference type="ARBA" id="ARBA00022754"/>
    </source>
</evidence>
<dbReference type="GO" id="GO:0030280">
    <property type="term" value="F:structural constituent of skin epidermis"/>
    <property type="evidence" value="ECO:0000318"/>
    <property type="project" value="GO_Central"/>
</dbReference>
<gene>
    <name evidence="7" type="primary">KRT80</name>
</gene>
<reference evidence="7" key="3">
    <citation type="submission" date="2025-09" db="UniProtKB">
        <authorList>
            <consortium name="Ensembl"/>
        </authorList>
    </citation>
    <scope>IDENTIFICATION</scope>
    <source>
        <strain evidence="7">Glennie</strain>
    </source>
</reference>
<proteinExistence type="predicted"/>
<dbReference type="FunFam" id="1.20.5.1160:FF:000001">
    <property type="entry name" value="Keratin type II"/>
    <property type="match status" value="1"/>
</dbReference>
<dbReference type="Gene3D" id="1.20.5.1160">
    <property type="entry name" value="Vasodilator-stimulated phosphoprotein"/>
    <property type="match status" value="1"/>
</dbReference>
<dbReference type="SMART" id="SM01391">
    <property type="entry name" value="Filament"/>
    <property type="match status" value="1"/>
</dbReference>
<keyword evidence="1" id="KW-0416">Keratin</keyword>
<keyword evidence="2" id="KW-0403">Intermediate filament</keyword>
<evidence type="ECO:0000313" key="7">
    <source>
        <dbReference type="Ensembl" id="ENSOANP00000054850.1"/>
    </source>
</evidence>
<dbReference type="PROSITE" id="PS51842">
    <property type="entry name" value="IF_ROD_2"/>
    <property type="match status" value="1"/>
</dbReference>
<dbReference type="GO" id="GO:0045095">
    <property type="term" value="C:keratin filament"/>
    <property type="evidence" value="ECO:0000318"/>
    <property type="project" value="GO_Central"/>
</dbReference>
<dbReference type="AlphaFoldDB" id="A0A6I8PR40"/>
<reference evidence="7 8" key="1">
    <citation type="journal article" date="2008" name="Nature">
        <title>Genome analysis of the platypus reveals unique signatures of evolution.</title>
        <authorList>
            <person name="Warren W.C."/>
            <person name="Hillier L.W."/>
            <person name="Marshall Graves J.A."/>
            <person name="Birney E."/>
            <person name="Ponting C.P."/>
            <person name="Grutzner F."/>
            <person name="Belov K."/>
            <person name="Miller W."/>
            <person name="Clarke L."/>
            <person name="Chinwalla A.T."/>
            <person name="Yang S.P."/>
            <person name="Heger A."/>
            <person name="Locke D.P."/>
            <person name="Miethke P."/>
            <person name="Waters P.D."/>
            <person name="Veyrunes F."/>
            <person name="Fulton L."/>
            <person name="Fulton B."/>
            <person name="Graves T."/>
            <person name="Wallis J."/>
            <person name="Puente X.S."/>
            <person name="Lopez-Otin C."/>
            <person name="Ordonez G.R."/>
            <person name="Eichler E.E."/>
            <person name="Chen L."/>
            <person name="Cheng Z."/>
            <person name="Deakin J.E."/>
            <person name="Alsop A."/>
            <person name="Thompson K."/>
            <person name="Kirby P."/>
            <person name="Papenfuss A.T."/>
            <person name="Wakefield M.J."/>
            <person name="Olender T."/>
            <person name="Lancet D."/>
            <person name="Huttley G.A."/>
            <person name="Smit A.F."/>
            <person name="Pask A."/>
            <person name="Temple-Smith P."/>
            <person name="Batzer M.A."/>
            <person name="Walker J.A."/>
            <person name="Konkel M.K."/>
            <person name="Harris R.S."/>
            <person name="Whittington C.M."/>
            <person name="Wong E.S."/>
            <person name="Gemmell N.J."/>
            <person name="Buschiazzo E."/>
            <person name="Vargas Jentzsch I.M."/>
            <person name="Merkel A."/>
            <person name="Schmitz J."/>
            <person name="Zemann A."/>
            <person name="Churakov G."/>
            <person name="Kriegs J.O."/>
            <person name="Brosius J."/>
            <person name="Murchison E.P."/>
            <person name="Sachidanandam R."/>
            <person name="Smith C."/>
            <person name="Hannon G.J."/>
            <person name="Tsend-Ayush E."/>
            <person name="McMillan D."/>
            <person name="Attenborough R."/>
            <person name="Rens W."/>
            <person name="Ferguson-Smith M."/>
            <person name="Lefevre C.M."/>
            <person name="Sharp J.A."/>
            <person name="Nicholas K.R."/>
            <person name="Ray D.A."/>
            <person name="Kube M."/>
            <person name="Reinhardt R."/>
            <person name="Pringle T.H."/>
            <person name="Taylor J."/>
            <person name="Jones R.C."/>
            <person name="Nixon B."/>
            <person name="Dacheux J.L."/>
            <person name="Niwa H."/>
            <person name="Sekita Y."/>
            <person name="Huang X."/>
            <person name="Stark A."/>
            <person name="Kheradpour P."/>
            <person name="Kellis M."/>
            <person name="Flicek P."/>
            <person name="Chen Y."/>
            <person name="Webber C."/>
            <person name="Hardison R."/>
            <person name="Nelson J."/>
            <person name="Hallsworth-Pepin K."/>
            <person name="Delehaunty K."/>
            <person name="Markovic C."/>
            <person name="Minx P."/>
            <person name="Feng Y."/>
            <person name="Kremitzki C."/>
            <person name="Mitreva M."/>
            <person name="Glasscock J."/>
            <person name="Wylie T."/>
            <person name="Wohldmann P."/>
            <person name="Thiru P."/>
            <person name="Nhan M.N."/>
            <person name="Pohl C.S."/>
            <person name="Smith S.M."/>
            <person name="Hou S."/>
            <person name="Nefedov M."/>
            <person name="de Jong P.J."/>
            <person name="Renfree M.B."/>
            <person name="Mardis E.R."/>
            <person name="Wilson R.K."/>
        </authorList>
    </citation>
    <scope>NUCLEOTIDE SEQUENCE [LARGE SCALE GENOMIC DNA]</scope>
    <source>
        <strain evidence="7 8">Glennie</strain>
    </source>
</reference>
<reference evidence="7" key="2">
    <citation type="submission" date="2025-08" db="UniProtKB">
        <authorList>
            <consortium name="Ensembl"/>
        </authorList>
    </citation>
    <scope>IDENTIFICATION</scope>
    <source>
        <strain evidence="7">Glennie</strain>
    </source>
</reference>